<dbReference type="Gene3D" id="1.10.10.10">
    <property type="entry name" value="Winged helix-like DNA-binding domain superfamily/Winged helix DNA-binding domain"/>
    <property type="match status" value="1"/>
</dbReference>
<accession>A0A136WIR0</accession>
<comment type="caution">
    <text evidence="6">The sequence shown here is derived from an EMBL/GenBank/DDBJ whole genome shotgun (WGS) entry which is preliminary data.</text>
</comment>
<gene>
    <name evidence="6" type="ORF">CLNEO_03410</name>
    <name evidence="7" type="ORF">CLNEO_04700</name>
</gene>
<evidence type="ECO:0000313" key="6">
    <source>
        <dbReference type="EMBL" id="KXL54239.1"/>
    </source>
</evidence>
<dbReference type="STRING" id="36847.CLNEO_03410"/>
<dbReference type="GO" id="GO:0006813">
    <property type="term" value="P:potassium ion transport"/>
    <property type="evidence" value="ECO:0007669"/>
    <property type="project" value="InterPro"/>
</dbReference>
<dbReference type="EMBL" id="LRVM01000001">
    <property type="protein sequence ID" value="KXL54364.1"/>
    <property type="molecule type" value="Genomic_DNA"/>
</dbReference>
<dbReference type="PATRIC" id="fig|36847.3.peg.425"/>
<organism evidence="6 8">
    <name type="scientific">Anaerotignum neopropionicum</name>
    <dbReference type="NCBI Taxonomy" id="36847"/>
    <lineage>
        <taxon>Bacteria</taxon>
        <taxon>Bacillati</taxon>
        <taxon>Bacillota</taxon>
        <taxon>Clostridia</taxon>
        <taxon>Lachnospirales</taxon>
        <taxon>Anaerotignaceae</taxon>
        <taxon>Anaerotignum</taxon>
    </lineage>
</organism>
<feature type="domain" description="HTH gntR-type" evidence="4">
    <location>
        <begin position="11"/>
        <end position="79"/>
    </location>
</feature>
<sequence>MVFIMKEKISPPVYSQIALDIALRISREELKENTKIYGRSVMSSEYGVSPETIRRALKLLEDMGIVEVRKNSGVVILSVEKAKDFAQRFSEQNDTRLIERNLRKLLEQQHSLNEQISEMVSHLVRTNDKFSKSNPFQNYEIDIPADSPLIGKSLMDLMFWHKTGATIIAIRRKDKVILSPGPYAVLLEEDTIIFVGDISTIETVSSYVSKAEQSPE</sequence>
<dbReference type="SUPFAM" id="SSF46785">
    <property type="entry name" value="Winged helix' DNA-binding domain"/>
    <property type="match status" value="1"/>
</dbReference>
<feature type="domain" description="RCK C-terminal" evidence="5">
    <location>
        <begin position="125"/>
        <end position="210"/>
    </location>
</feature>
<dbReference type="SMART" id="SM00345">
    <property type="entry name" value="HTH_GNTR"/>
    <property type="match status" value="1"/>
</dbReference>
<dbReference type="Pfam" id="PF02080">
    <property type="entry name" value="TrkA_C"/>
    <property type="match status" value="1"/>
</dbReference>
<keyword evidence="3" id="KW-0804">Transcription</keyword>
<dbReference type="OrthoDB" id="226679at2"/>
<keyword evidence="8" id="KW-1185">Reference proteome</keyword>
<evidence type="ECO:0000259" key="5">
    <source>
        <dbReference type="PROSITE" id="PS51202"/>
    </source>
</evidence>
<dbReference type="InterPro" id="IPR036388">
    <property type="entry name" value="WH-like_DNA-bd_sf"/>
</dbReference>
<keyword evidence="1" id="KW-0805">Transcription regulation</keyword>
<evidence type="ECO:0000259" key="4">
    <source>
        <dbReference type="PROSITE" id="PS50949"/>
    </source>
</evidence>
<dbReference type="EMBL" id="LRVM01000001">
    <property type="protein sequence ID" value="KXL54239.1"/>
    <property type="molecule type" value="Genomic_DNA"/>
</dbReference>
<evidence type="ECO:0000256" key="3">
    <source>
        <dbReference type="ARBA" id="ARBA00023163"/>
    </source>
</evidence>
<reference evidence="6 8" key="1">
    <citation type="submission" date="2016-01" db="EMBL/GenBank/DDBJ databases">
        <title>Genome sequence of Clostridium neopropionicum X4, DSM-3847.</title>
        <authorList>
            <person name="Poehlein A."/>
            <person name="Beck M.H."/>
            <person name="Bengelsdorf F.R."/>
            <person name="Daniel R."/>
            <person name="Duerre P."/>
        </authorList>
    </citation>
    <scope>NUCLEOTIDE SEQUENCE [LARGE SCALE GENOMIC DNA]</scope>
    <source>
        <strain evidence="6 8">DSM-3847</strain>
    </source>
</reference>
<dbReference type="CDD" id="cd07377">
    <property type="entry name" value="WHTH_GntR"/>
    <property type="match status" value="1"/>
</dbReference>
<dbReference type="GO" id="GO:0008324">
    <property type="term" value="F:monoatomic cation transmembrane transporter activity"/>
    <property type="evidence" value="ECO:0007669"/>
    <property type="project" value="InterPro"/>
</dbReference>
<dbReference type="GO" id="GO:0003700">
    <property type="term" value="F:DNA-binding transcription factor activity"/>
    <property type="evidence" value="ECO:0007669"/>
    <property type="project" value="InterPro"/>
</dbReference>
<evidence type="ECO:0000256" key="1">
    <source>
        <dbReference type="ARBA" id="ARBA00023015"/>
    </source>
</evidence>
<dbReference type="PROSITE" id="PS51202">
    <property type="entry name" value="RCK_C"/>
    <property type="match status" value="1"/>
</dbReference>
<protein>
    <submittedName>
        <fullName evidence="6">Potassium transporter peripheral membrane component</fullName>
    </submittedName>
</protein>
<evidence type="ECO:0000313" key="7">
    <source>
        <dbReference type="EMBL" id="KXL54364.1"/>
    </source>
</evidence>
<evidence type="ECO:0000313" key="8">
    <source>
        <dbReference type="Proteomes" id="UP000070539"/>
    </source>
</evidence>
<dbReference type="PANTHER" id="PTHR38445">
    <property type="entry name" value="HTH-TYPE TRANSCRIPTIONAL REPRESSOR YTRA"/>
    <property type="match status" value="1"/>
</dbReference>
<dbReference type="AlphaFoldDB" id="A0A136WIR0"/>
<keyword evidence="2" id="KW-0238">DNA-binding</keyword>
<dbReference type="InterPro" id="IPR036721">
    <property type="entry name" value="RCK_C_sf"/>
</dbReference>
<proteinExistence type="predicted"/>
<name>A0A136WIR0_9FIRM</name>
<evidence type="ECO:0000256" key="2">
    <source>
        <dbReference type="ARBA" id="ARBA00023125"/>
    </source>
</evidence>
<dbReference type="PROSITE" id="PS50949">
    <property type="entry name" value="HTH_GNTR"/>
    <property type="match status" value="1"/>
</dbReference>
<dbReference type="SUPFAM" id="SSF116726">
    <property type="entry name" value="TrkA C-terminal domain-like"/>
    <property type="match status" value="1"/>
</dbReference>
<dbReference type="GO" id="GO:0003677">
    <property type="term" value="F:DNA binding"/>
    <property type="evidence" value="ECO:0007669"/>
    <property type="project" value="UniProtKB-KW"/>
</dbReference>
<dbReference type="Proteomes" id="UP000070539">
    <property type="component" value="Unassembled WGS sequence"/>
</dbReference>
<dbReference type="InterPro" id="IPR036390">
    <property type="entry name" value="WH_DNA-bd_sf"/>
</dbReference>
<dbReference type="Pfam" id="PF00392">
    <property type="entry name" value="GntR"/>
    <property type="match status" value="1"/>
</dbReference>
<dbReference type="InterPro" id="IPR006037">
    <property type="entry name" value="RCK_C"/>
</dbReference>
<dbReference type="Gene3D" id="3.30.70.1450">
    <property type="entry name" value="Regulator of K+ conductance, C-terminal domain"/>
    <property type="match status" value="1"/>
</dbReference>
<dbReference type="InterPro" id="IPR000524">
    <property type="entry name" value="Tscrpt_reg_HTH_GntR"/>
</dbReference>
<dbReference type="PANTHER" id="PTHR38445:SF9">
    <property type="entry name" value="HTH-TYPE TRANSCRIPTIONAL REPRESSOR YTRA"/>
    <property type="match status" value="1"/>
</dbReference>